<feature type="compositionally biased region" description="Basic and acidic residues" evidence="3">
    <location>
        <begin position="236"/>
        <end position="250"/>
    </location>
</feature>
<feature type="compositionally biased region" description="Basic and acidic residues" evidence="3">
    <location>
        <begin position="207"/>
        <end position="221"/>
    </location>
</feature>
<feature type="compositionally biased region" description="Polar residues" evidence="3">
    <location>
        <begin position="105"/>
        <end position="114"/>
    </location>
</feature>
<evidence type="ECO:0000256" key="3">
    <source>
        <dbReference type="SAM" id="MobiDB-lite"/>
    </source>
</evidence>
<comment type="subcellular location">
    <subcellularLocation>
        <location evidence="1">Cytoplasm</location>
    </subcellularLocation>
</comment>
<evidence type="ECO:0000259" key="4">
    <source>
        <dbReference type="SMART" id="SM01233"/>
    </source>
</evidence>
<evidence type="ECO:0000256" key="2">
    <source>
        <dbReference type="ARBA" id="ARBA00022490"/>
    </source>
</evidence>
<dbReference type="AlphaFoldDB" id="A0AAX6EM75"/>
<dbReference type="InterPro" id="IPR039764">
    <property type="entry name" value="HABP4/SERBP1-like"/>
</dbReference>
<feature type="domain" description="Hyaluronan/mRNA-binding protein" evidence="4">
    <location>
        <begin position="163"/>
        <end position="274"/>
    </location>
</feature>
<keyword evidence="6" id="KW-1185">Reference proteome</keyword>
<gene>
    <name evidence="5" type="ORF">M6B38_181430</name>
</gene>
<feature type="compositionally biased region" description="Basic and acidic residues" evidence="3">
    <location>
        <begin position="301"/>
        <end position="316"/>
    </location>
</feature>
<dbReference type="EMBL" id="JANAVB010035620">
    <property type="protein sequence ID" value="KAJ6805001.1"/>
    <property type="molecule type" value="Genomic_DNA"/>
</dbReference>
<proteinExistence type="predicted"/>
<protein>
    <submittedName>
        <fullName evidence="5">RGG repeats nuclear RNA binding protein A-like</fullName>
    </submittedName>
</protein>
<feature type="compositionally biased region" description="Gly residues" evidence="3">
    <location>
        <begin position="81"/>
        <end position="96"/>
    </location>
</feature>
<dbReference type="InterPro" id="IPR019084">
    <property type="entry name" value="STM1-like_N"/>
</dbReference>
<dbReference type="PANTHER" id="PTHR12299:SF17">
    <property type="entry name" value="AT19571P-RELATED"/>
    <property type="match status" value="1"/>
</dbReference>
<keyword evidence="2" id="KW-0963">Cytoplasm</keyword>
<feature type="compositionally biased region" description="Basic and acidic residues" evidence="3">
    <location>
        <begin position="121"/>
        <end position="131"/>
    </location>
</feature>
<dbReference type="Gene3D" id="6.10.140.1040">
    <property type="match status" value="1"/>
</dbReference>
<feature type="compositionally biased region" description="Basic and acidic residues" evidence="3">
    <location>
        <begin position="158"/>
        <end position="184"/>
    </location>
</feature>
<evidence type="ECO:0000313" key="5">
    <source>
        <dbReference type="EMBL" id="KAJ6805001.1"/>
    </source>
</evidence>
<dbReference type="Pfam" id="PF04774">
    <property type="entry name" value="HABP4_PAI-RBP1"/>
    <property type="match status" value="1"/>
</dbReference>
<evidence type="ECO:0000313" key="6">
    <source>
        <dbReference type="Proteomes" id="UP001140949"/>
    </source>
</evidence>
<reference evidence="5" key="1">
    <citation type="journal article" date="2023" name="GigaByte">
        <title>Genome assembly of the bearded iris, Iris pallida Lam.</title>
        <authorList>
            <person name="Bruccoleri R.E."/>
            <person name="Oakeley E.J."/>
            <person name="Faust A.M.E."/>
            <person name="Altorfer M."/>
            <person name="Dessus-Babus S."/>
            <person name="Burckhardt D."/>
            <person name="Oertli M."/>
            <person name="Naumann U."/>
            <person name="Petersen F."/>
            <person name="Wong J."/>
        </authorList>
    </citation>
    <scope>NUCLEOTIDE SEQUENCE</scope>
    <source>
        <strain evidence="5">GSM-AAB239-AS_SAM_17_03QT</strain>
    </source>
</reference>
<feature type="region of interest" description="Disordered" evidence="3">
    <location>
        <begin position="36"/>
        <end position="250"/>
    </location>
</feature>
<name>A0AAX6EM75_IRIPA</name>
<dbReference type="PANTHER" id="PTHR12299">
    <property type="entry name" value="HYALURONIC ACID-BINDING PROTEIN 4"/>
    <property type="match status" value="1"/>
</dbReference>
<feature type="region of interest" description="Disordered" evidence="3">
    <location>
        <begin position="301"/>
        <end position="380"/>
    </location>
</feature>
<dbReference type="GO" id="GO:0005737">
    <property type="term" value="C:cytoplasm"/>
    <property type="evidence" value="ECO:0007669"/>
    <property type="project" value="UniProtKB-SubCell"/>
</dbReference>
<sequence>MSTVNPFDLLGDDDNDDPLHLIAAARQQKAKAKAVAAAAAKKPAAAAPAADKLPTKPAPPAQALREARNATASETARGGRGRGALGRGRGGRGAGSGPNREFENGNMNSFSPSYDGQVEDGEGKPSERVRESYGPPRQSFRGGRRGGYANVEGEAAGDSERPPRRIYERRSGNGRGYEMKREGAGRGNWGTATDDVIAQETEENVNADEKVAAPEKQKDSGDEQPDDSNKDTTANKTEEKEAEDKEMTLAEYEKIREEKRKALLAMKCEERKVNFDKEFDSMQRLSIKKGTDEIFIKLGSDKEEKKENADREERGKKALSINEFLKPAEGEMNYNAGGRGRGRGRGDRAQIRGNFGGGSVNHPVAPEIEDPRQFPMLGGK</sequence>
<dbReference type="GO" id="GO:0005634">
    <property type="term" value="C:nucleus"/>
    <property type="evidence" value="ECO:0007669"/>
    <property type="project" value="TreeGrafter"/>
</dbReference>
<comment type="caution">
    <text evidence="5">The sequence shown here is derived from an EMBL/GenBank/DDBJ whole genome shotgun (WGS) entry which is preliminary data.</text>
</comment>
<dbReference type="Pfam" id="PF09598">
    <property type="entry name" value="Stm1_N"/>
    <property type="match status" value="1"/>
</dbReference>
<evidence type="ECO:0000256" key="1">
    <source>
        <dbReference type="ARBA" id="ARBA00004496"/>
    </source>
</evidence>
<dbReference type="GO" id="GO:0003723">
    <property type="term" value="F:RNA binding"/>
    <property type="evidence" value="ECO:0007669"/>
    <property type="project" value="InterPro"/>
</dbReference>
<organism evidence="5 6">
    <name type="scientific">Iris pallida</name>
    <name type="common">Sweet iris</name>
    <dbReference type="NCBI Taxonomy" id="29817"/>
    <lineage>
        <taxon>Eukaryota</taxon>
        <taxon>Viridiplantae</taxon>
        <taxon>Streptophyta</taxon>
        <taxon>Embryophyta</taxon>
        <taxon>Tracheophyta</taxon>
        <taxon>Spermatophyta</taxon>
        <taxon>Magnoliopsida</taxon>
        <taxon>Liliopsida</taxon>
        <taxon>Asparagales</taxon>
        <taxon>Iridaceae</taxon>
        <taxon>Iridoideae</taxon>
        <taxon>Irideae</taxon>
        <taxon>Iris</taxon>
    </lineage>
</organism>
<dbReference type="SMART" id="SM01233">
    <property type="entry name" value="HABP4_PAI-RBP1"/>
    <property type="match status" value="1"/>
</dbReference>
<accession>A0AAX6EM75</accession>
<dbReference type="Proteomes" id="UP001140949">
    <property type="component" value="Unassembled WGS sequence"/>
</dbReference>
<dbReference type="InterPro" id="IPR006861">
    <property type="entry name" value="HABP4_PAIRBP1-bd"/>
</dbReference>
<reference evidence="5" key="2">
    <citation type="submission" date="2023-04" db="EMBL/GenBank/DDBJ databases">
        <authorList>
            <person name="Bruccoleri R.E."/>
            <person name="Oakeley E.J."/>
            <person name="Faust A.-M."/>
            <person name="Dessus-Babus S."/>
            <person name="Altorfer M."/>
            <person name="Burckhardt D."/>
            <person name="Oertli M."/>
            <person name="Naumann U."/>
            <person name="Petersen F."/>
            <person name="Wong J."/>
        </authorList>
    </citation>
    <scope>NUCLEOTIDE SEQUENCE</scope>
    <source>
        <strain evidence="5">GSM-AAB239-AS_SAM_17_03QT</strain>
        <tissue evidence="5">Leaf</tissue>
    </source>
</reference>
<feature type="compositionally biased region" description="Low complexity" evidence="3">
    <location>
        <begin position="36"/>
        <end position="52"/>
    </location>
</feature>